<feature type="transmembrane region" description="Helical" evidence="1">
    <location>
        <begin position="47"/>
        <end position="66"/>
    </location>
</feature>
<sequence>MGSPRVDTPERTQPLELLLGYGPACVIALLAGMAWAGIPYAAEATRIWGAAILIFLAGVTRGLSFFTEGGARWGQLAAMALRFWCGIAALVLPAVIGVALLILGYASIAAYDPVAARGGTAPRFFAHLRPWQMAIAVAGLVALEVLLLR</sequence>
<gene>
    <name evidence="2" type="ORF">SAMN05192583_1189</name>
</gene>
<organism evidence="2 3">
    <name type="scientific">Sphingomonas gellani</name>
    <dbReference type="NCBI Taxonomy" id="1166340"/>
    <lineage>
        <taxon>Bacteria</taxon>
        <taxon>Pseudomonadati</taxon>
        <taxon>Pseudomonadota</taxon>
        <taxon>Alphaproteobacteria</taxon>
        <taxon>Sphingomonadales</taxon>
        <taxon>Sphingomonadaceae</taxon>
        <taxon>Sphingomonas</taxon>
    </lineage>
</organism>
<accession>A0A1H8B5V1</accession>
<dbReference type="OrthoDB" id="7273031at2"/>
<proteinExistence type="predicted"/>
<feature type="transmembrane region" description="Helical" evidence="1">
    <location>
        <begin position="87"/>
        <end position="111"/>
    </location>
</feature>
<evidence type="ECO:0008006" key="4">
    <source>
        <dbReference type="Google" id="ProtNLM"/>
    </source>
</evidence>
<protein>
    <recommendedName>
        <fullName evidence="4">DUF3429 domain-containing protein</fullName>
    </recommendedName>
</protein>
<dbReference type="STRING" id="1166340.SAMN05192583_1189"/>
<dbReference type="RefSeq" id="WP_093664522.1">
    <property type="nucleotide sequence ID" value="NZ_FOCF01000002.1"/>
</dbReference>
<evidence type="ECO:0000313" key="3">
    <source>
        <dbReference type="Proteomes" id="UP000199206"/>
    </source>
</evidence>
<keyword evidence="1" id="KW-0812">Transmembrane</keyword>
<keyword evidence="1" id="KW-1133">Transmembrane helix</keyword>
<keyword evidence="1" id="KW-0472">Membrane</keyword>
<evidence type="ECO:0000313" key="2">
    <source>
        <dbReference type="EMBL" id="SEM77524.1"/>
    </source>
</evidence>
<feature type="transmembrane region" description="Helical" evidence="1">
    <location>
        <begin position="21"/>
        <end position="41"/>
    </location>
</feature>
<evidence type="ECO:0000256" key="1">
    <source>
        <dbReference type="SAM" id="Phobius"/>
    </source>
</evidence>
<feature type="transmembrane region" description="Helical" evidence="1">
    <location>
        <begin position="131"/>
        <end position="148"/>
    </location>
</feature>
<reference evidence="3" key="1">
    <citation type="submission" date="2016-10" db="EMBL/GenBank/DDBJ databases">
        <authorList>
            <person name="Varghese N."/>
            <person name="Submissions S."/>
        </authorList>
    </citation>
    <scope>NUCLEOTIDE SEQUENCE [LARGE SCALE GENOMIC DNA]</scope>
    <source>
        <strain evidence="3">S6-262</strain>
    </source>
</reference>
<dbReference type="Proteomes" id="UP000199206">
    <property type="component" value="Unassembled WGS sequence"/>
</dbReference>
<dbReference type="AlphaFoldDB" id="A0A1H8B5V1"/>
<name>A0A1H8B5V1_9SPHN</name>
<keyword evidence="3" id="KW-1185">Reference proteome</keyword>
<dbReference type="EMBL" id="FOCF01000002">
    <property type="protein sequence ID" value="SEM77524.1"/>
    <property type="molecule type" value="Genomic_DNA"/>
</dbReference>